<evidence type="ECO:0000256" key="1">
    <source>
        <dbReference type="ARBA" id="ARBA00022729"/>
    </source>
</evidence>
<organism evidence="5 6">
    <name type="scientific">Coprinopsis marcescibilis</name>
    <name type="common">Agaric fungus</name>
    <name type="synonym">Psathyrella marcescibilis</name>
    <dbReference type="NCBI Taxonomy" id="230819"/>
    <lineage>
        <taxon>Eukaryota</taxon>
        <taxon>Fungi</taxon>
        <taxon>Dikarya</taxon>
        <taxon>Basidiomycota</taxon>
        <taxon>Agaricomycotina</taxon>
        <taxon>Agaricomycetes</taxon>
        <taxon>Agaricomycetidae</taxon>
        <taxon>Agaricales</taxon>
        <taxon>Agaricineae</taxon>
        <taxon>Psathyrellaceae</taxon>
        <taxon>Coprinopsis</taxon>
    </lineage>
</organism>
<dbReference type="SUPFAM" id="SSF48230">
    <property type="entry name" value="Chondroitin AC/alginate lyase"/>
    <property type="match status" value="1"/>
</dbReference>
<evidence type="ECO:0000313" key="5">
    <source>
        <dbReference type="EMBL" id="TFK28305.1"/>
    </source>
</evidence>
<name>A0A5C3L6K6_COPMA</name>
<dbReference type="AlphaFoldDB" id="A0A5C3L6K6"/>
<keyword evidence="6" id="KW-1185">Reference proteome</keyword>
<evidence type="ECO:0000256" key="3">
    <source>
        <dbReference type="SAM" id="SignalP"/>
    </source>
</evidence>
<dbReference type="Pfam" id="PF05426">
    <property type="entry name" value="Alginate_lyase"/>
    <property type="match status" value="1"/>
</dbReference>
<evidence type="ECO:0000313" key="6">
    <source>
        <dbReference type="Proteomes" id="UP000307440"/>
    </source>
</evidence>
<reference evidence="5 6" key="1">
    <citation type="journal article" date="2019" name="Nat. Ecol. Evol.">
        <title>Megaphylogeny resolves global patterns of mushroom evolution.</title>
        <authorList>
            <person name="Varga T."/>
            <person name="Krizsan K."/>
            <person name="Foldi C."/>
            <person name="Dima B."/>
            <person name="Sanchez-Garcia M."/>
            <person name="Sanchez-Ramirez S."/>
            <person name="Szollosi G.J."/>
            <person name="Szarkandi J.G."/>
            <person name="Papp V."/>
            <person name="Albert L."/>
            <person name="Andreopoulos W."/>
            <person name="Angelini C."/>
            <person name="Antonin V."/>
            <person name="Barry K.W."/>
            <person name="Bougher N.L."/>
            <person name="Buchanan P."/>
            <person name="Buyck B."/>
            <person name="Bense V."/>
            <person name="Catcheside P."/>
            <person name="Chovatia M."/>
            <person name="Cooper J."/>
            <person name="Damon W."/>
            <person name="Desjardin D."/>
            <person name="Finy P."/>
            <person name="Geml J."/>
            <person name="Haridas S."/>
            <person name="Hughes K."/>
            <person name="Justo A."/>
            <person name="Karasinski D."/>
            <person name="Kautmanova I."/>
            <person name="Kiss B."/>
            <person name="Kocsube S."/>
            <person name="Kotiranta H."/>
            <person name="LaButti K.M."/>
            <person name="Lechner B.E."/>
            <person name="Liimatainen K."/>
            <person name="Lipzen A."/>
            <person name="Lukacs Z."/>
            <person name="Mihaltcheva S."/>
            <person name="Morgado L.N."/>
            <person name="Niskanen T."/>
            <person name="Noordeloos M.E."/>
            <person name="Ohm R.A."/>
            <person name="Ortiz-Santana B."/>
            <person name="Ovrebo C."/>
            <person name="Racz N."/>
            <person name="Riley R."/>
            <person name="Savchenko A."/>
            <person name="Shiryaev A."/>
            <person name="Soop K."/>
            <person name="Spirin V."/>
            <person name="Szebenyi C."/>
            <person name="Tomsovsky M."/>
            <person name="Tulloss R.E."/>
            <person name="Uehling J."/>
            <person name="Grigoriev I.V."/>
            <person name="Vagvolgyi C."/>
            <person name="Papp T."/>
            <person name="Martin F.M."/>
            <person name="Miettinen O."/>
            <person name="Hibbett D.S."/>
            <person name="Nagy L.G."/>
        </authorList>
    </citation>
    <scope>NUCLEOTIDE SEQUENCE [LARGE SCALE GENOMIC DNA]</scope>
    <source>
        <strain evidence="5 6">CBS 121175</strain>
    </source>
</reference>
<gene>
    <name evidence="5" type="ORF">FA15DRAFT_678507</name>
</gene>
<dbReference type="GO" id="GO:0042597">
    <property type="term" value="C:periplasmic space"/>
    <property type="evidence" value="ECO:0007669"/>
    <property type="project" value="InterPro"/>
</dbReference>
<dbReference type="GO" id="GO:0016829">
    <property type="term" value="F:lyase activity"/>
    <property type="evidence" value="ECO:0007669"/>
    <property type="project" value="UniProtKB-KW"/>
</dbReference>
<dbReference type="STRING" id="230819.A0A5C3L6K6"/>
<evidence type="ECO:0000256" key="2">
    <source>
        <dbReference type="ARBA" id="ARBA00023239"/>
    </source>
</evidence>
<dbReference type="OrthoDB" id="63533at2759"/>
<evidence type="ECO:0000259" key="4">
    <source>
        <dbReference type="Pfam" id="PF05426"/>
    </source>
</evidence>
<dbReference type="EMBL" id="ML210157">
    <property type="protein sequence ID" value="TFK28305.1"/>
    <property type="molecule type" value="Genomic_DNA"/>
</dbReference>
<dbReference type="Gene3D" id="1.50.10.100">
    <property type="entry name" value="Chondroitin AC/alginate lyase"/>
    <property type="match status" value="1"/>
</dbReference>
<keyword evidence="1 3" id="KW-0732">Signal</keyword>
<proteinExistence type="predicted"/>
<feature type="chain" id="PRO_5022951058" description="Alginate lyase domain-containing protein" evidence="3">
    <location>
        <begin position="22"/>
        <end position="468"/>
    </location>
</feature>
<sequence>MTSTFLLILLLSLSLLCVSEAQTSYANEFVDPDYILNGNFPGNTASAQKTIGDWATKLAADGPWSVTSKDATPPSGTKHDYMSWAPYWWPDCSEAGNSTALPGTEVWTMCRYVRQDGKFNPDIRNVNDVGNFQTMTDAVFYNAMAWALNRSSQTYFSRNAVRFIQAWFLDENTRMNPNLNYAQMIRGSDGRPGSPTGVLDLKGMAKIASAILILRRGNSPDWTSDLDDQMVSWAQEHTHWLETSENALAEGHAENNHGSFYYNQLAGLKLIVNDIPGAINVTSTYFSNQFASQMVASGEQPLEAARTRPYHYRAYNIAAMITNARIEKYANPSSDVWNRTSSTSATIKTALDYAMTHRAADSGEAEYAIELYPNVAAVASVYGDESGTYLEYLRNEEPGFYGEPYFMLSYGTWAASEQTPLPNPSPSQIPKSTSGSKLTAANGAAAINVIMSRFLQFTLPLVLLSLMS</sequence>
<dbReference type="InterPro" id="IPR008397">
    <property type="entry name" value="Alginate_lyase_dom"/>
</dbReference>
<keyword evidence="2" id="KW-0456">Lyase</keyword>
<dbReference type="Proteomes" id="UP000307440">
    <property type="component" value="Unassembled WGS sequence"/>
</dbReference>
<feature type="domain" description="Alginate lyase" evidence="4">
    <location>
        <begin position="65"/>
        <end position="359"/>
    </location>
</feature>
<dbReference type="InterPro" id="IPR008929">
    <property type="entry name" value="Chondroitin_lyas"/>
</dbReference>
<protein>
    <recommendedName>
        <fullName evidence="4">Alginate lyase domain-containing protein</fullName>
    </recommendedName>
</protein>
<accession>A0A5C3L6K6</accession>
<feature type="signal peptide" evidence="3">
    <location>
        <begin position="1"/>
        <end position="21"/>
    </location>
</feature>